<dbReference type="AlphaFoldDB" id="A0A3E5ENJ2"/>
<accession>A0A3E5ENJ2</accession>
<evidence type="ECO:0000313" key="1">
    <source>
        <dbReference type="EMBL" id="RGN90565.1"/>
    </source>
</evidence>
<gene>
    <name evidence="1" type="ORF">DXB38_00840</name>
</gene>
<organism evidence="1 2">
    <name type="scientific">Blautia obeum</name>
    <dbReference type="NCBI Taxonomy" id="40520"/>
    <lineage>
        <taxon>Bacteria</taxon>
        <taxon>Bacillati</taxon>
        <taxon>Bacillota</taxon>
        <taxon>Clostridia</taxon>
        <taxon>Lachnospirales</taxon>
        <taxon>Lachnospiraceae</taxon>
        <taxon>Blautia</taxon>
    </lineage>
</organism>
<sequence length="188" mass="21433">MKRSETTKFLSQLLEKSCFSGPGKYWAREVSLDYGYAAGKPRRVDYMQFIPENQCSISAIEKGIFTCYEIKSCKEDIYSGNGLNFIGEKNYLVTTMECYKEILPDLKNGKFAQHIRENFPECYAGIGNMGVMVAVPYQRDVAEEFENPTPLDGDVEKWKLSAAIKCKHNGSRKRSMTELLFCMVRSGH</sequence>
<comment type="caution">
    <text evidence="1">The sequence shown here is derived from an EMBL/GenBank/DDBJ whole genome shotgun (WGS) entry which is preliminary data.</text>
</comment>
<dbReference type="EMBL" id="QSUZ01000001">
    <property type="protein sequence ID" value="RGN90565.1"/>
    <property type="molecule type" value="Genomic_DNA"/>
</dbReference>
<protein>
    <submittedName>
        <fullName evidence="1">Uncharacterized protein</fullName>
    </submittedName>
</protein>
<name>A0A3E5ENJ2_9FIRM</name>
<dbReference type="Proteomes" id="UP000261105">
    <property type="component" value="Unassembled WGS sequence"/>
</dbReference>
<evidence type="ECO:0000313" key="2">
    <source>
        <dbReference type="Proteomes" id="UP000261105"/>
    </source>
</evidence>
<proteinExistence type="predicted"/>
<reference evidence="1 2" key="1">
    <citation type="submission" date="2018-08" db="EMBL/GenBank/DDBJ databases">
        <title>A genome reference for cultivated species of the human gut microbiota.</title>
        <authorList>
            <person name="Zou Y."/>
            <person name="Xue W."/>
            <person name="Luo G."/>
        </authorList>
    </citation>
    <scope>NUCLEOTIDE SEQUENCE [LARGE SCALE GENOMIC DNA]</scope>
    <source>
        <strain evidence="1 2">OM03-6</strain>
    </source>
</reference>